<organism evidence="1 2">
    <name type="scientific">Teichococcus oryzae</name>
    <dbReference type="NCBI Taxonomy" id="1608942"/>
    <lineage>
        <taxon>Bacteria</taxon>
        <taxon>Pseudomonadati</taxon>
        <taxon>Pseudomonadota</taxon>
        <taxon>Alphaproteobacteria</taxon>
        <taxon>Acetobacterales</taxon>
        <taxon>Roseomonadaceae</taxon>
        <taxon>Roseomonas</taxon>
    </lineage>
</organism>
<dbReference type="EMBL" id="VUKA01000032">
    <property type="protein sequence ID" value="KAA2211359.1"/>
    <property type="molecule type" value="Genomic_DNA"/>
</dbReference>
<name>A0A5B2TAY5_9PROT</name>
<proteinExistence type="predicted"/>
<dbReference type="RefSeq" id="WP_149814237.1">
    <property type="nucleotide sequence ID" value="NZ_VUKA01000032.1"/>
</dbReference>
<comment type="caution">
    <text evidence="1">The sequence shown here is derived from an EMBL/GenBank/DDBJ whole genome shotgun (WGS) entry which is preliminary data.</text>
</comment>
<dbReference type="AlphaFoldDB" id="A0A5B2TAY5"/>
<evidence type="ECO:0000313" key="2">
    <source>
        <dbReference type="Proteomes" id="UP000322110"/>
    </source>
</evidence>
<keyword evidence="2" id="KW-1185">Reference proteome</keyword>
<sequence length="138" mass="15158">MTLGAAEAATPAVGIFWGVGGGGRPATLLADLVPLDQAEPYGDFLTHGGHYDHWLSLERLGAGVLRQRGLPTAPTWSEYEEWPRGRVVYLVPGQRFTVYADRQLQQAPWLALIAGRFGLSEGSFDLRGDPHYVSLRRL</sequence>
<dbReference type="OrthoDB" id="7220087at2"/>
<dbReference type="Proteomes" id="UP000322110">
    <property type="component" value="Unassembled WGS sequence"/>
</dbReference>
<accession>A0A5B2TAY5</accession>
<protein>
    <submittedName>
        <fullName evidence="1">Uncharacterized protein</fullName>
    </submittedName>
</protein>
<evidence type="ECO:0000313" key="1">
    <source>
        <dbReference type="EMBL" id="KAA2211359.1"/>
    </source>
</evidence>
<reference evidence="1 2" key="1">
    <citation type="journal article" date="2015" name="Int. J. Syst. Evol. Microbiol.">
        <title>Roseomonas oryzae sp. nov., isolated from paddy rhizosphere soil.</title>
        <authorList>
            <person name="Ramaprasad E.V."/>
            <person name="Sasikala Ch."/>
            <person name="Ramana Ch.V."/>
        </authorList>
    </citation>
    <scope>NUCLEOTIDE SEQUENCE [LARGE SCALE GENOMIC DNA]</scope>
    <source>
        <strain evidence="1 2">KCTC 42542</strain>
    </source>
</reference>
<gene>
    <name evidence="1" type="ORF">F0Q34_20460</name>
</gene>